<evidence type="ECO:0000313" key="1">
    <source>
        <dbReference type="EMBL" id="APW37655.1"/>
    </source>
</evidence>
<keyword evidence="2" id="KW-1185">Reference proteome</keyword>
<accession>A0A1P8JV87</accession>
<gene>
    <name evidence="1" type="ORF">RD110_11005</name>
</gene>
<organism evidence="1 2">
    <name type="scientific">Rhodoferax koreensis</name>
    <dbReference type="NCBI Taxonomy" id="1842727"/>
    <lineage>
        <taxon>Bacteria</taxon>
        <taxon>Pseudomonadati</taxon>
        <taxon>Pseudomonadota</taxon>
        <taxon>Betaproteobacteria</taxon>
        <taxon>Burkholderiales</taxon>
        <taxon>Comamonadaceae</taxon>
        <taxon>Rhodoferax</taxon>
    </lineage>
</organism>
<dbReference type="STRING" id="1842727.RD110_11005"/>
<dbReference type="Proteomes" id="UP000186609">
    <property type="component" value="Chromosome"/>
</dbReference>
<reference evidence="1 2" key="1">
    <citation type="submission" date="2017-01" db="EMBL/GenBank/DDBJ databases">
        <authorList>
            <person name="Mah S.A."/>
            <person name="Swanson W.J."/>
            <person name="Moy G.W."/>
            <person name="Vacquier V.D."/>
        </authorList>
    </citation>
    <scope>NUCLEOTIDE SEQUENCE [LARGE SCALE GENOMIC DNA]</scope>
    <source>
        <strain evidence="1 2">DCY110</strain>
    </source>
</reference>
<evidence type="ECO:0000313" key="2">
    <source>
        <dbReference type="Proteomes" id="UP000186609"/>
    </source>
</evidence>
<protein>
    <submittedName>
        <fullName evidence="1">Uncharacterized protein</fullName>
    </submittedName>
</protein>
<proteinExistence type="predicted"/>
<name>A0A1P8JV87_9BURK</name>
<dbReference type="KEGG" id="rhy:RD110_11005"/>
<dbReference type="EMBL" id="CP019236">
    <property type="protein sequence ID" value="APW37655.1"/>
    <property type="molecule type" value="Genomic_DNA"/>
</dbReference>
<sequence>MKELSLRPYHGRLFVAKSRKEYEREHVNLFKTPDILTCAQVGRFTGGEGKDGMWTYLIWAAATPQLVHELSHAVLHVFERCGIDPREAGGEPFCYMLSQLLQEAA</sequence>
<dbReference type="RefSeq" id="WP_076199395.1">
    <property type="nucleotide sequence ID" value="NZ_CP019236.1"/>
</dbReference>
<dbReference type="AlphaFoldDB" id="A0A1P8JV87"/>